<evidence type="ECO:0000313" key="2">
    <source>
        <dbReference type="Proteomes" id="UP000825051"/>
    </source>
</evidence>
<keyword evidence="2" id="KW-1185">Reference proteome</keyword>
<dbReference type="RefSeq" id="WP_220165194.1">
    <property type="nucleotide sequence ID" value="NZ_CP080507.1"/>
</dbReference>
<organism evidence="1 2">
    <name type="scientific">Horticoccus luteus</name>
    <dbReference type="NCBI Taxonomy" id="2862869"/>
    <lineage>
        <taxon>Bacteria</taxon>
        <taxon>Pseudomonadati</taxon>
        <taxon>Verrucomicrobiota</taxon>
        <taxon>Opitutia</taxon>
        <taxon>Opitutales</taxon>
        <taxon>Opitutaceae</taxon>
        <taxon>Horticoccus</taxon>
    </lineage>
</organism>
<sequence>MGKVVSFQLSLDLPQKPNAAHYRHRLARARTAAEMRAITEEMIRDYDFELERLNARRLSAWVLTEELRAKAEGIARMLHD</sequence>
<accession>A0A8F9TW98</accession>
<dbReference type="Proteomes" id="UP000825051">
    <property type="component" value="Chromosome"/>
</dbReference>
<name>A0A8F9TW98_9BACT</name>
<gene>
    <name evidence="1" type="ORF">K0B96_06535</name>
</gene>
<protein>
    <submittedName>
        <fullName evidence="1">Uncharacterized protein</fullName>
    </submittedName>
</protein>
<evidence type="ECO:0000313" key="1">
    <source>
        <dbReference type="EMBL" id="QYM80266.1"/>
    </source>
</evidence>
<reference evidence="1" key="1">
    <citation type="submission" date="2021-08" db="EMBL/GenBank/DDBJ databases">
        <title>Genome of a novel bacterium of the phylum Verrucomicrobia, Oleiharenicola sp. KSB-15.</title>
        <authorList>
            <person name="Chung J.-H."/>
            <person name="Ahn J.-H."/>
            <person name="Yoon Y."/>
            <person name="Kim D.-Y."/>
            <person name="An S.-H."/>
            <person name="Park I."/>
            <person name="Yeon J."/>
        </authorList>
    </citation>
    <scope>NUCLEOTIDE SEQUENCE</scope>
    <source>
        <strain evidence="1">KSB-15</strain>
    </source>
</reference>
<dbReference type="KEGG" id="ole:K0B96_06535"/>
<dbReference type="EMBL" id="CP080507">
    <property type="protein sequence ID" value="QYM80266.1"/>
    <property type="molecule type" value="Genomic_DNA"/>
</dbReference>
<proteinExistence type="predicted"/>
<dbReference type="AlphaFoldDB" id="A0A8F9TW98"/>